<dbReference type="InterPro" id="IPR016185">
    <property type="entry name" value="PreATP-grasp_dom_sf"/>
</dbReference>
<dbReference type="EMBL" id="AP014521">
    <property type="protein sequence ID" value="BAP58740.1"/>
    <property type="molecule type" value="Genomic_DNA"/>
</dbReference>
<dbReference type="GO" id="GO:0006164">
    <property type="term" value="P:purine nucleotide biosynthetic process"/>
    <property type="evidence" value="ECO:0007669"/>
    <property type="project" value="UniProtKB-KW"/>
</dbReference>
<dbReference type="HOGENOM" id="CLU_011534_0_0_6"/>
<keyword evidence="1 4" id="KW-0547">Nucleotide-binding</keyword>
<evidence type="ECO:0000313" key="6">
    <source>
        <dbReference type="EMBL" id="BAP58740.1"/>
    </source>
</evidence>
<dbReference type="InterPro" id="IPR011054">
    <property type="entry name" value="Rudment_hybrid_motif"/>
</dbReference>
<gene>
    <name evidence="6" type="primary">purK</name>
    <name evidence="6" type="ORF">TGUWTKB_5140</name>
</gene>
<feature type="domain" description="ATP-grasp" evidence="5">
    <location>
        <begin position="82"/>
        <end position="265"/>
    </location>
</feature>
<dbReference type="GO" id="GO:0005524">
    <property type="term" value="F:ATP binding"/>
    <property type="evidence" value="ECO:0007669"/>
    <property type="project" value="UniProtKB-UniRule"/>
</dbReference>
<evidence type="ECO:0000256" key="1">
    <source>
        <dbReference type="ARBA" id="ARBA00022741"/>
    </source>
</evidence>
<dbReference type="InterPro" id="IPR040686">
    <property type="entry name" value="PurK_C"/>
</dbReference>
<dbReference type="PANTHER" id="PTHR11609">
    <property type="entry name" value="PURINE BIOSYNTHESIS PROTEIN 6/7, PUR6/7"/>
    <property type="match status" value="1"/>
</dbReference>
<keyword evidence="2" id="KW-0658">Purine biosynthesis</keyword>
<evidence type="ECO:0000256" key="3">
    <source>
        <dbReference type="ARBA" id="ARBA00022840"/>
    </source>
</evidence>
<dbReference type="Proteomes" id="UP000031627">
    <property type="component" value="Chromosome"/>
</dbReference>
<dbReference type="SUPFAM" id="SSF52440">
    <property type="entry name" value="PreATP-grasp domain"/>
    <property type="match status" value="1"/>
</dbReference>
<sequence>MKLIYVLGNGQLGQMLKQAGEPLGIKVMFINKNTKSLIKFFDAITIETENWPKNIITQTLIKNPLFFNYNAIICLTDRLTQKKFLDQLKMPNVKWIYLSKKKTLKDAFQKLGKRLILKKRTGGYNGLYQKFIEKENVENNKQDYQQYIFEKKVDFIEEISLIGARSKNNHIVSYPITYNFHENSMLRASISFKKTNKNIQNQSENILKTIMNQLKYVGVMVIEFFLIDFNTLLINEIAPRVHNSGHWTQNGASISQFELHLRAILDYPMYNPTICYDYSVMINLIGIDFNMLWINQSSVHLHWYSKKTFKGRKVGHLNIVDNNYLRLCKTLKNLQKNLPNNYASSIEWLIKKIILHNKF</sequence>
<dbReference type="SUPFAM" id="SSF56059">
    <property type="entry name" value="Glutathione synthetase ATP-binding domain-like"/>
    <property type="match status" value="1"/>
</dbReference>
<evidence type="ECO:0000256" key="4">
    <source>
        <dbReference type="PROSITE-ProRule" id="PRU00409"/>
    </source>
</evidence>
<dbReference type="KEGG" id="sbw:TGUWTKB_5140"/>
<dbReference type="InterPro" id="IPR003135">
    <property type="entry name" value="ATP-grasp_carboxylate-amine"/>
</dbReference>
<dbReference type="Gene3D" id="3.30.470.20">
    <property type="entry name" value="ATP-grasp fold, B domain"/>
    <property type="match status" value="1"/>
</dbReference>
<dbReference type="Pfam" id="PF17769">
    <property type="entry name" value="PurK_C"/>
    <property type="match status" value="1"/>
</dbReference>
<dbReference type="PANTHER" id="PTHR11609:SF5">
    <property type="entry name" value="PHOSPHORIBOSYLAMINOIMIDAZOLE CARBOXYLASE"/>
    <property type="match status" value="1"/>
</dbReference>
<dbReference type="PROSITE" id="PS50975">
    <property type="entry name" value="ATP_GRASP"/>
    <property type="match status" value="1"/>
</dbReference>
<reference evidence="6 7" key="2">
    <citation type="journal article" date="2014" name="Curr. Biol.">
        <title>Symbiont-Supplemented Maternal Investment Underpinning Host's Ecological Adaptation.</title>
        <authorList>
            <person name="Kaiwa N."/>
            <person name="Hosokawa T."/>
            <person name="Nikoh N."/>
            <person name="Tanahashi M."/>
            <person name="Moriyama M."/>
            <person name="Meng X.Y."/>
            <person name="Maeda T."/>
            <person name="Yamaguchi K."/>
            <person name="Shigenobu S."/>
            <person name="Ito M."/>
            <person name="Fukatsu T."/>
        </authorList>
    </citation>
    <scope>NUCLEOTIDE SEQUENCE [LARGE SCALE GENOMIC DNA]</scope>
    <source>
        <strain evidence="6 7">UwTKB</strain>
    </source>
</reference>
<accession>A0A090AS90</accession>
<evidence type="ECO:0000259" key="5">
    <source>
        <dbReference type="PROSITE" id="PS50975"/>
    </source>
</evidence>
<evidence type="ECO:0000256" key="2">
    <source>
        <dbReference type="ARBA" id="ARBA00022755"/>
    </source>
</evidence>
<dbReference type="Gene3D" id="3.30.1490.20">
    <property type="entry name" value="ATP-grasp fold, A domain"/>
    <property type="match status" value="1"/>
</dbReference>
<organism evidence="6 7">
    <name type="scientific">Candidatus Tachikawaea gelatinosa</name>
    <dbReference type="NCBI Taxonomy" id="1410383"/>
    <lineage>
        <taxon>Bacteria</taxon>
        <taxon>Pseudomonadati</taxon>
        <taxon>Pseudomonadota</taxon>
        <taxon>Gammaproteobacteria</taxon>
        <taxon>Enterobacterales</taxon>
        <taxon>Enterobacteriaceae</taxon>
        <taxon>Candidatus Tachikawaea</taxon>
    </lineage>
</organism>
<dbReference type="InterPro" id="IPR011761">
    <property type="entry name" value="ATP-grasp"/>
</dbReference>
<proteinExistence type="predicted"/>
<dbReference type="RefSeq" id="WP_041063305.1">
    <property type="nucleotide sequence ID" value="NZ_AP014521.1"/>
</dbReference>
<dbReference type="GO" id="GO:0003824">
    <property type="term" value="F:catalytic activity"/>
    <property type="evidence" value="ECO:0007669"/>
    <property type="project" value="UniProtKB-ARBA"/>
</dbReference>
<dbReference type="Pfam" id="PF02222">
    <property type="entry name" value="ATP-grasp"/>
    <property type="match status" value="1"/>
</dbReference>
<dbReference type="InterPro" id="IPR013815">
    <property type="entry name" value="ATP_grasp_subdomain_1"/>
</dbReference>
<keyword evidence="3 4" id="KW-0067">ATP-binding</keyword>
<dbReference type="Gene3D" id="3.40.50.20">
    <property type="match status" value="1"/>
</dbReference>
<dbReference type="AlphaFoldDB" id="A0A090AS90"/>
<dbReference type="OrthoDB" id="9804625at2"/>
<dbReference type="SUPFAM" id="SSF51246">
    <property type="entry name" value="Rudiment single hybrid motif"/>
    <property type="match status" value="1"/>
</dbReference>
<evidence type="ECO:0000313" key="7">
    <source>
        <dbReference type="Proteomes" id="UP000031627"/>
    </source>
</evidence>
<reference evidence="7" key="1">
    <citation type="submission" date="2013-11" db="EMBL/GenBank/DDBJ databases">
        <title>Symbiont-containing voluminous jelly as an extraordinary maternal gift for overwintering insect nymphs.</title>
        <authorList>
            <person name="Kaiwa N."/>
            <person name="Hosokawa T."/>
            <person name="Nikoh N."/>
            <person name="Meng X.Y."/>
            <person name="Tanahashi M."/>
            <person name="Moriyama M."/>
            <person name="Maeda T."/>
            <person name="Yamaguchi K."/>
            <person name="Shigenobu S."/>
            <person name="Ito M."/>
            <person name="Fukatsu T."/>
        </authorList>
    </citation>
    <scope>NUCLEOTIDE SEQUENCE [LARGE SCALE GENOMIC DNA]</scope>
    <source>
        <strain evidence="7">UwTKB</strain>
    </source>
</reference>
<dbReference type="GO" id="GO:0046872">
    <property type="term" value="F:metal ion binding"/>
    <property type="evidence" value="ECO:0007669"/>
    <property type="project" value="InterPro"/>
</dbReference>
<keyword evidence="7" id="KW-1185">Reference proteome</keyword>
<dbReference type="STRING" id="1410383.TGUWTKB_5140"/>
<protein>
    <submittedName>
        <fullName evidence="6">Phosphoribosylaminoimidazole carboxylase ATPase subunit</fullName>
    </submittedName>
</protein>
<dbReference type="GO" id="GO:0005829">
    <property type="term" value="C:cytosol"/>
    <property type="evidence" value="ECO:0007669"/>
    <property type="project" value="TreeGrafter"/>
</dbReference>
<name>A0A090AS90_9ENTR</name>